<gene>
    <name evidence="2" type="ordered locus">Ocepr_1708</name>
</gene>
<feature type="domain" description="Peptidase M24" evidence="1">
    <location>
        <begin position="148"/>
        <end position="366"/>
    </location>
</feature>
<dbReference type="STRING" id="670487.Ocepr_1708"/>
<dbReference type="InterPro" id="IPR050659">
    <property type="entry name" value="Peptidase_M24B"/>
</dbReference>
<name>E4U4U3_OCEP5</name>
<dbReference type="HOGENOM" id="CLU_056320_0_0_0"/>
<dbReference type="EMBL" id="CP002361">
    <property type="protein sequence ID" value="ADR37161.1"/>
    <property type="molecule type" value="Genomic_DNA"/>
</dbReference>
<reference evidence="3" key="1">
    <citation type="submission" date="2010-11" db="EMBL/GenBank/DDBJ databases">
        <title>The complete sequence of chromosome of Oceanithermus profundus DSM 14977.</title>
        <authorList>
            <consortium name="US DOE Joint Genome Institute (JGI-PGF)"/>
            <person name="Lucas S."/>
            <person name="Copeland A."/>
            <person name="Lapidus A."/>
            <person name="Bruce D."/>
            <person name="Goodwin L."/>
            <person name="Pitluck S."/>
            <person name="Kyrpides N."/>
            <person name="Mavromatis K."/>
            <person name="Pagani I."/>
            <person name="Ivanova N."/>
            <person name="Zhang X."/>
            <person name="Brettin T."/>
            <person name="Detter J.C."/>
            <person name="Tapia R."/>
            <person name="Han C."/>
            <person name="Land M."/>
            <person name="Hauser L."/>
            <person name="Markowitz V."/>
            <person name="Cheng J.-F."/>
            <person name="Hugenholtz P."/>
            <person name="Woyke T."/>
            <person name="Wu D."/>
            <person name="Tindall B."/>
            <person name="Faehnrich R."/>
            <person name="Brambilla E."/>
            <person name="Klenk H.-P."/>
            <person name="Eisen J.A."/>
        </authorList>
    </citation>
    <scope>NUCLEOTIDE SEQUENCE [LARGE SCALE GENOMIC DNA]</scope>
    <source>
        <strain evidence="3">DSM 14977 / NBRC 100410 / VKM B-2274 / 506</strain>
    </source>
</reference>
<dbReference type="KEGG" id="opr:Ocepr_1708"/>
<dbReference type="SUPFAM" id="SSF55920">
    <property type="entry name" value="Creatinase/aminopeptidase"/>
    <property type="match status" value="1"/>
</dbReference>
<dbReference type="InterPro" id="IPR036005">
    <property type="entry name" value="Creatinase/aminopeptidase-like"/>
</dbReference>
<dbReference type="PANTHER" id="PTHR46112:SF3">
    <property type="entry name" value="AMINOPEPTIDASE YPDF"/>
    <property type="match status" value="1"/>
</dbReference>
<dbReference type="AlphaFoldDB" id="E4U4U3"/>
<dbReference type="Pfam" id="PF00557">
    <property type="entry name" value="Peptidase_M24"/>
    <property type="match status" value="1"/>
</dbReference>
<dbReference type="Gene3D" id="3.90.230.10">
    <property type="entry name" value="Creatinase/methionine aminopeptidase superfamily"/>
    <property type="match status" value="1"/>
</dbReference>
<dbReference type="RefSeq" id="WP_013458331.1">
    <property type="nucleotide sequence ID" value="NC_014761.1"/>
</dbReference>
<sequence length="384" mass="42351" precursor="true">MDPQILRQALGAAGLPAWLFYSFGASNPLALEALELGRAHLTRRFAYLVPAAGEPRLLAHRLELERFDHLPGERLPYARWQEFDRGLEHLLEGVTRAALDYQPGARIPYLSRVDAGFVERVRALGVEVVSAALPMLHLQTWSSDDLAAHRRAAAVLHEARDAALAFLRARLPDDPPRELEVQRVMLDVFGKRGVEYDHPPIVAFGAHAARPHYTPQAGSDAALRPGDVVLLDLWAREPGGVYADITWMAGWQVSPEALQAWEAVAAARDRAVALVREAYAAGRHPAGWEADRAAREVLEARGFGECVLHRTGHHLGRRGPHGSGTHLDDFESHDTRPLIPGLAFTVEPGVYLEGRFGIRSEIDVFLHESGPEVTTEVQGEMDVL</sequence>
<reference evidence="2 3" key="2">
    <citation type="journal article" date="2011" name="Stand. Genomic Sci.">
        <title>Complete genome sequence of Oceanithermus profundus type strain (506).</title>
        <authorList>
            <person name="Pati A."/>
            <person name="Zhang X."/>
            <person name="Lapidus A."/>
            <person name="Nolan M."/>
            <person name="Lucas S."/>
            <person name="Del Rio T.G."/>
            <person name="Tice H."/>
            <person name="Cheng J.F."/>
            <person name="Tapia R."/>
            <person name="Han C."/>
            <person name="Goodwin L."/>
            <person name="Pitluck S."/>
            <person name="Liolios K."/>
            <person name="Pagani I."/>
            <person name="Ivanova N."/>
            <person name="Mavromatis K."/>
            <person name="Chen A."/>
            <person name="Palaniappan K."/>
            <person name="Hauser L."/>
            <person name="Jeffries C.D."/>
            <person name="Brambilla E.M."/>
            <person name="Rohl A."/>
            <person name="Mwirichia R."/>
            <person name="Rohde M."/>
            <person name="Tindall B.J."/>
            <person name="Sikorski J."/>
            <person name="Wirth R."/>
            <person name="Goker M."/>
            <person name="Woyke T."/>
            <person name="Detter J.C."/>
            <person name="Bristow J."/>
            <person name="Eisen J.A."/>
            <person name="Markowitz V."/>
            <person name="Hugenholtz P."/>
            <person name="Kyrpides N.C."/>
            <person name="Klenk H.P."/>
            <person name="Land M."/>
        </authorList>
    </citation>
    <scope>NUCLEOTIDE SEQUENCE [LARGE SCALE GENOMIC DNA]</scope>
    <source>
        <strain evidence="3">DSM 14977 / NBRC 100410 / VKM B-2274 / 506</strain>
    </source>
</reference>
<organism evidence="2 3">
    <name type="scientific">Oceanithermus profundus (strain DSM 14977 / NBRC 100410 / VKM B-2274 / 506)</name>
    <dbReference type="NCBI Taxonomy" id="670487"/>
    <lineage>
        <taxon>Bacteria</taxon>
        <taxon>Thermotogati</taxon>
        <taxon>Deinococcota</taxon>
        <taxon>Deinococci</taxon>
        <taxon>Thermales</taxon>
        <taxon>Thermaceae</taxon>
        <taxon>Oceanithermus</taxon>
    </lineage>
</organism>
<dbReference type="eggNOG" id="COG0006">
    <property type="taxonomic scope" value="Bacteria"/>
</dbReference>
<dbReference type="PANTHER" id="PTHR46112">
    <property type="entry name" value="AMINOPEPTIDASE"/>
    <property type="match status" value="1"/>
</dbReference>
<keyword evidence="3" id="KW-1185">Reference proteome</keyword>
<evidence type="ECO:0000313" key="3">
    <source>
        <dbReference type="Proteomes" id="UP000008722"/>
    </source>
</evidence>
<proteinExistence type="predicted"/>
<dbReference type="Proteomes" id="UP000008722">
    <property type="component" value="Chromosome"/>
</dbReference>
<dbReference type="OrthoDB" id="9806388at2"/>
<evidence type="ECO:0000313" key="2">
    <source>
        <dbReference type="EMBL" id="ADR37161.1"/>
    </source>
</evidence>
<accession>E4U4U3</accession>
<evidence type="ECO:0000259" key="1">
    <source>
        <dbReference type="Pfam" id="PF00557"/>
    </source>
</evidence>
<dbReference type="InterPro" id="IPR000994">
    <property type="entry name" value="Pept_M24"/>
</dbReference>
<protein>
    <submittedName>
        <fullName evidence="2">Peptidase M24</fullName>
    </submittedName>
</protein>